<dbReference type="Pfam" id="PF02798">
    <property type="entry name" value="GST_N"/>
    <property type="match status" value="1"/>
</dbReference>
<dbReference type="SFLD" id="SFLDS00019">
    <property type="entry name" value="Glutathione_Transferase_(cytos"/>
    <property type="match status" value="1"/>
</dbReference>
<organism evidence="5 6">
    <name type="scientific">Shewanella frigidimarina (strain NCIMB 400)</name>
    <dbReference type="NCBI Taxonomy" id="318167"/>
    <lineage>
        <taxon>Bacteria</taxon>
        <taxon>Pseudomonadati</taxon>
        <taxon>Pseudomonadota</taxon>
        <taxon>Gammaproteobacteria</taxon>
        <taxon>Alteromonadales</taxon>
        <taxon>Shewanellaceae</taxon>
        <taxon>Shewanella</taxon>
    </lineage>
</organism>
<dbReference type="PANTHER" id="PTHR44051:SF21">
    <property type="entry name" value="GLUTATHIONE S-TRANSFERASE FAMILY PROTEIN"/>
    <property type="match status" value="1"/>
</dbReference>
<keyword evidence="6" id="KW-1185">Reference proteome</keyword>
<dbReference type="EMBL" id="CP000447">
    <property type="protein sequence ID" value="ABI70691.1"/>
    <property type="molecule type" value="Genomic_DNA"/>
</dbReference>
<dbReference type="FunFam" id="3.40.30.10:FF:000039">
    <property type="entry name" value="Glutathione S-transferase domain"/>
    <property type="match status" value="1"/>
</dbReference>
<dbReference type="HOGENOM" id="CLU_011226_6_4_6"/>
<dbReference type="Proteomes" id="UP000000684">
    <property type="component" value="Chromosome"/>
</dbReference>
<evidence type="ECO:0000259" key="3">
    <source>
        <dbReference type="PROSITE" id="PS50404"/>
    </source>
</evidence>
<dbReference type="InterPro" id="IPR010987">
    <property type="entry name" value="Glutathione-S-Trfase_C-like"/>
</dbReference>
<dbReference type="SFLD" id="SFLDG01150">
    <property type="entry name" value="Main.1:_Beta-like"/>
    <property type="match status" value="1"/>
</dbReference>
<dbReference type="InterPro" id="IPR004045">
    <property type="entry name" value="Glutathione_S-Trfase_N"/>
</dbReference>
<evidence type="ECO:0000256" key="2">
    <source>
        <dbReference type="ARBA" id="ARBA00022679"/>
    </source>
</evidence>
<evidence type="ECO:0000256" key="1">
    <source>
        <dbReference type="ARBA" id="ARBA00007409"/>
    </source>
</evidence>
<dbReference type="STRING" id="318167.Sfri_0838"/>
<dbReference type="InterPro" id="IPR036282">
    <property type="entry name" value="Glutathione-S-Trfase_C_sf"/>
</dbReference>
<evidence type="ECO:0000259" key="4">
    <source>
        <dbReference type="PROSITE" id="PS50405"/>
    </source>
</evidence>
<accession>Q086X4</accession>
<evidence type="ECO:0000313" key="6">
    <source>
        <dbReference type="Proteomes" id="UP000000684"/>
    </source>
</evidence>
<dbReference type="eggNOG" id="COG0625">
    <property type="taxonomic scope" value="Bacteria"/>
</dbReference>
<protein>
    <submittedName>
        <fullName evidence="5">Glutathione S-transferase, N-terminal domain protein</fullName>
    </submittedName>
</protein>
<evidence type="ECO:0000313" key="5">
    <source>
        <dbReference type="EMBL" id="ABI70691.1"/>
    </source>
</evidence>
<keyword evidence="2 5" id="KW-0808">Transferase</keyword>
<dbReference type="GO" id="GO:0016740">
    <property type="term" value="F:transferase activity"/>
    <property type="evidence" value="ECO:0007669"/>
    <property type="project" value="UniProtKB-KW"/>
</dbReference>
<dbReference type="PANTHER" id="PTHR44051">
    <property type="entry name" value="GLUTATHIONE S-TRANSFERASE-RELATED"/>
    <property type="match status" value="1"/>
</dbReference>
<dbReference type="SUPFAM" id="SSF52833">
    <property type="entry name" value="Thioredoxin-like"/>
    <property type="match status" value="1"/>
</dbReference>
<dbReference type="InterPro" id="IPR040079">
    <property type="entry name" value="Glutathione_S-Trfase"/>
</dbReference>
<reference evidence="5 6" key="1">
    <citation type="submission" date="2006-08" db="EMBL/GenBank/DDBJ databases">
        <title>Complete sequence of Shewanella frigidimarina NCIMB 400.</title>
        <authorList>
            <consortium name="US DOE Joint Genome Institute"/>
            <person name="Copeland A."/>
            <person name="Lucas S."/>
            <person name="Lapidus A."/>
            <person name="Barry K."/>
            <person name="Detter J.C."/>
            <person name="Glavina del Rio T."/>
            <person name="Hammon N."/>
            <person name="Israni S."/>
            <person name="Dalin E."/>
            <person name="Tice H."/>
            <person name="Pitluck S."/>
            <person name="Fredrickson J.K."/>
            <person name="Kolker E."/>
            <person name="McCuel L.A."/>
            <person name="DiChristina T."/>
            <person name="Nealson K.H."/>
            <person name="Newman D."/>
            <person name="Tiedje J.M."/>
            <person name="Zhou J."/>
            <person name="Romine M.F."/>
            <person name="Culley D.E."/>
            <person name="Serres M."/>
            <person name="Chertkov O."/>
            <person name="Brettin T."/>
            <person name="Bruce D."/>
            <person name="Han C."/>
            <person name="Tapia R."/>
            <person name="Gilna P."/>
            <person name="Schmutz J."/>
            <person name="Larimer F."/>
            <person name="Land M."/>
            <person name="Hauser L."/>
            <person name="Kyrpides N."/>
            <person name="Mikhailova N."/>
            <person name="Richardson P."/>
        </authorList>
    </citation>
    <scope>NUCLEOTIDE SEQUENCE [LARGE SCALE GENOMIC DNA]</scope>
    <source>
        <strain evidence="5 6">NCIMB 400</strain>
    </source>
</reference>
<dbReference type="Gene3D" id="1.20.1050.10">
    <property type="match status" value="1"/>
</dbReference>
<dbReference type="AlphaFoldDB" id="Q086X4"/>
<dbReference type="Gene3D" id="3.40.30.10">
    <property type="entry name" value="Glutaredoxin"/>
    <property type="match status" value="1"/>
</dbReference>
<dbReference type="PROSITE" id="PS50404">
    <property type="entry name" value="GST_NTER"/>
    <property type="match status" value="1"/>
</dbReference>
<feature type="domain" description="GST N-terminal" evidence="3">
    <location>
        <begin position="16"/>
        <end position="97"/>
    </location>
</feature>
<sequence>MAFFIVRIDWITPKGFNMITLYGTQKSRALRVSWLLEELGVEWQFHFIDFAKGENKRDAFLALNPSGKMPVLTDGDFVLTESAAIMRYLAEKYGQGKWLPKPGTQASGIHERWMSFVISELEQPLWSMGKHRFALPKELRVDAMFAVAKWEFDQAAAIAETWIPESGFVCGSSPMVADILLAQTLGWALGFEQHLPPKLSAYRDRLKQRPALAAALAKTAPLVNATK</sequence>
<dbReference type="KEGG" id="sfr:Sfri_0838"/>
<dbReference type="PROSITE" id="PS50405">
    <property type="entry name" value="GST_CTER"/>
    <property type="match status" value="1"/>
</dbReference>
<comment type="similarity">
    <text evidence="1">Belongs to the GST superfamily.</text>
</comment>
<dbReference type="InterPro" id="IPR036249">
    <property type="entry name" value="Thioredoxin-like_sf"/>
</dbReference>
<dbReference type="CDD" id="cd03046">
    <property type="entry name" value="GST_N_GTT1_like"/>
    <property type="match status" value="1"/>
</dbReference>
<feature type="domain" description="GST C-terminal" evidence="4">
    <location>
        <begin position="103"/>
        <end position="227"/>
    </location>
</feature>
<name>Q086X4_SHEFN</name>
<proteinExistence type="inferred from homology"/>
<dbReference type="SFLD" id="SFLDG00358">
    <property type="entry name" value="Main_(cytGST)"/>
    <property type="match status" value="1"/>
</dbReference>
<gene>
    <name evidence="5" type="ordered locus">Sfri_0838</name>
</gene>
<dbReference type="SUPFAM" id="SSF47616">
    <property type="entry name" value="GST C-terminal domain-like"/>
    <property type="match status" value="1"/>
</dbReference>